<reference evidence="2 3" key="2">
    <citation type="submission" date="2018-11" db="EMBL/GenBank/DDBJ databases">
        <authorList>
            <consortium name="Pathogen Informatics"/>
        </authorList>
    </citation>
    <scope>NUCLEOTIDE SEQUENCE [LARGE SCALE GENOMIC DNA]</scope>
</reference>
<feature type="transmembrane region" description="Helical" evidence="1">
    <location>
        <begin position="55"/>
        <end position="76"/>
    </location>
</feature>
<dbReference type="Proteomes" id="UP000270296">
    <property type="component" value="Unassembled WGS sequence"/>
</dbReference>
<evidence type="ECO:0000256" key="1">
    <source>
        <dbReference type="SAM" id="Phobius"/>
    </source>
</evidence>
<dbReference type="WBParaSite" id="SBAD_0000069301-mRNA-1">
    <property type="protein sequence ID" value="SBAD_0000069301-mRNA-1"/>
    <property type="gene ID" value="SBAD_0000069301"/>
</dbReference>
<accession>A0A183IAM6</accession>
<gene>
    <name evidence="2" type="ORF">SBAD_LOCUS670</name>
</gene>
<dbReference type="EMBL" id="UZAM01002827">
    <property type="protein sequence ID" value="VDO86929.1"/>
    <property type="molecule type" value="Genomic_DNA"/>
</dbReference>
<evidence type="ECO:0000313" key="4">
    <source>
        <dbReference type="WBParaSite" id="SBAD_0000069301-mRNA-1"/>
    </source>
</evidence>
<evidence type="ECO:0000313" key="3">
    <source>
        <dbReference type="Proteomes" id="UP000270296"/>
    </source>
</evidence>
<reference evidence="4" key="1">
    <citation type="submission" date="2016-06" db="UniProtKB">
        <authorList>
            <consortium name="WormBaseParasite"/>
        </authorList>
    </citation>
    <scope>IDENTIFICATION</scope>
</reference>
<keyword evidence="1" id="KW-0472">Membrane</keyword>
<organism evidence="4">
    <name type="scientific">Soboliphyme baturini</name>
    <dbReference type="NCBI Taxonomy" id="241478"/>
    <lineage>
        <taxon>Eukaryota</taxon>
        <taxon>Metazoa</taxon>
        <taxon>Ecdysozoa</taxon>
        <taxon>Nematoda</taxon>
        <taxon>Enoplea</taxon>
        <taxon>Dorylaimia</taxon>
        <taxon>Dioctophymatida</taxon>
        <taxon>Dioctophymatoidea</taxon>
        <taxon>Soboliphymatidae</taxon>
        <taxon>Soboliphyme</taxon>
    </lineage>
</organism>
<proteinExistence type="predicted"/>
<keyword evidence="1" id="KW-0812">Transmembrane</keyword>
<keyword evidence="1" id="KW-1133">Transmembrane helix</keyword>
<dbReference type="AlphaFoldDB" id="A0A183IAM6"/>
<keyword evidence="3" id="KW-1185">Reference proteome</keyword>
<name>A0A183IAM6_9BILA</name>
<sequence>MYGLCFLVSLFSSVAFFSVTTGVELMLCIYAISLPPSKIVMKSTRIFGSFSESMAFVKLLLYSFACRALFFSVFLFA</sequence>
<evidence type="ECO:0000313" key="2">
    <source>
        <dbReference type="EMBL" id="VDO86929.1"/>
    </source>
</evidence>
<feature type="transmembrane region" description="Helical" evidence="1">
    <location>
        <begin position="6"/>
        <end position="34"/>
    </location>
</feature>
<protein>
    <submittedName>
        <fullName evidence="4">Secreted peptide</fullName>
    </submittedName>
</protein>